<dbReference type="InterPro" id="IPR028939">
    <property type="entry name" value="P5C_Rdtase_cat_N"/>
</dbReference>
<dbReference type="STRING" id="503106.A0A218Z363"/>
<dbReference type="PANTHER" id="PTHR11645:SF65">
    <property type="entry name" value="HYPOTHETICAL PYRROLINE-5-CARBOXYLATE REDUCTASE (EUROFUNG)"/>
    <property type="match status" value="1"/>
</dbReference>
<dbReference type="AlphaFoldDB" id="A0A218Z363"/>
<dbReference type="Gene3D" id="1.10.3730.10">
    <property type="entry name" value="ProC C-terminal domain-like"/>
    <property type="match status" value="1"/>
</dbReference>
<dbReference type="InParanoid" id="A0A218Z363"/>
<sequence length="319" mass="34307">MAVTGAIPKTGLTLGVIGCGAFDRINPNRRRPSDVKVGNMAGAIVSGVMESCAQSQAAGQEPKITRFVATVNSRASADRVKSRFAKYADRLEVIRGENVRAMREADVVLLGFKPYMIDLVLRADGVREALAGKLIISVLAGSPVEKLRAAILHAGPRKADEEPFHVKRAMMNIAAEYRQSMTVLETTPSMPQEYERIAEWMFSQLGKTAPVAPELYDVAGIMAGASGALLSVAFDGMLDGAVSQGMRRADANKILTQSLISLATLLQNEHPAVLREKFSSPKGTTIAGLLSLEEDRARYAYSKATIASAERSKEIGRAE</sequence>
<keyword evidence="2" id="KW-0521">NADP</keyword>
<dbReference type="GO" id="GO:0055129">
    <property type="term" value="P:L-proline biosynthetic process"/>
    <property type="evidence" value="ECO:0007669"/>
    <property type="project" value="TreeGrafter"/>
</dbReference>
<keyword evidence="6" id="KW-1185">Reference proteome</keyword>
<feature type="domain" description="Pyrroline-5-carboxylate reductase catalytic N-terminal" evidence="3">
    <location>
        <begin position="38"/>
        <end position="141"/>
    </location>
</feature>
<dbReference type="HAMAP" id="MF_01925">
    <property type="entry name" value="P5C_reductase"/>
    <property type="match status" value="1"/>
</dbReference>
<dbReference type="SUPFAM" id="SSF48179">
    <property type="entry name" value="6-phosphogluconate dehydrogenase C-terminal domain-like"/>
    <property type="match status" value="1"/>
</dbReference>
<feature type="binding site" evidence="2">
    <location>
        <position position="98"/>
    </location>
    <ligand>
        <name>NADPH</name>
        <dbReference type="ChEBI" id="CHEBI:57783"/>
    </ligand>
</feature>
<evidence type="ECO:0000259" key="4">
    <source>
        <dbReference type="Pfam" id="PF14748"/>
    </source>
</evidence>
<evidence type="ECO:0000313" key="5">
    <source>
        <dbReference type="EMBL" id="OWP01685.1"/>
    </source>
</evidence>
<comment type="caution">
    <text evidence="5">The sequence shown here is derived from an EMBL/GenBank/DDBJ whole genome shotgun (WGS) entry which is preliminary data.</text>
</comment>
<dbReference type="InterPro" id="IPR036291">
    <property type="entry name" value="NAD(P)-bd_dom_sf"/>
</dbReference>
<gene>
    <name evidence="5" type="ORF">B2J93_2398</name>
</gene>
<dbReference type="GO" id="GO:0004735">
    <property type="term" value="F:pyrroline-5-carboxylate reductase activity"/>
    <property type="evidence" value="ECO:0007669"/>
    <property type="project" value="InterPro"/>
</dbReference>
<accession>A0A218Z363</accession>
<dbReference type="PANTHER" id="PTHR11645">
    <property type="entry name" value="PYRROLINE-5-CARBOXYLATE REDUCTASE"/>
    <property type="match status" value="1"/>
</dbReference>
<dbReference type="Proteomes" id="UP000242519">
    <property type="component" value="Unassembled WGS sequence"/>
</dbReference>
<dbReference type="SUPFAM" id="SSF51735">
    <property type="entry name" value="NAD(P)-binding Rossmann-fold domains"/>
    <property type="match status" value="1"/>
</dbReference>
<dbReference type="Pfam" id="PF03807">
    <property type="entry name" value="F420_oxidored"/>
    <property type="match status" value="1"/>
</dbReference>
<protein>
    <submittedName>
        <fullName evidence="5">Pyrroline-5-carboxylate reductase</fullName>
    </submittedName>
</protein>
<dbReference type="Pfam" id="PF14748">
    <property type="entry name" value="P5CR_dimer"/>
    <property type="match status" value="1"/>
</dbReference>
<dbReference type="FunCoup" id="A0A218Z363">
    <property type="interactions" value="416"/>
</dbReference>
<dbReference type="Gene3D" id="3.40.50.720">
    <property type="entry name" value="NAD(P)-binding Rossmann-like Domain"/>
    <property type="match status" value="1"/>
</dbReference>
<evidence type="ECO:0000256" key="1">
    <source>
        <dbReference type="ARBA" id="ARBA00005525"/>
    </source>
</evidence>
<dbReference type="InterPro" id="IPR029036">
    <property type="entry name" value="P5CR_dimer"/>
</dbReference>
<dbReference type="InterPro" id="IPR008927">
    <property type="entry name" value="6-PGluconate_DH-like_C_sf"/>
</dbReference>
<reference evidence="5 6" key="1">
    <citation type="submission" date="2017-04" db="EMBL/GenBank/DDBJ databases">
        <title>Draft genome sequence of Marssonina coronaria NL1: causal agent of apple blotch.</title>
        <authorList>
            <person name="Cheng Q."/>
        </authorList>
    </citation>
    <scope>NUCLEOTIDE SEQUENCE [LARGE SCALE GENOMIC DNA]</scope>
    <source>
        <strain evidence="5 6">NL1</strain>
    </source>
</reference>
<dbReference type="EMBL" id="MZNU01000261">
    <property type="protein sequence ID" value="OWP01685.1"/>
    <property type="molecule type" value="Genomic_DNA"/>
</dbReference>
<comment type="similarity">
    <text evidence="1">Belongs to the pyrroline-5-carboxylate reductase family.</text>
</comment>
<organism evidence="5 6">
    <name type="scientific">Diplocarpon coronariae</name>
    <dbReference type="NCBI Taxonomy" id="2795749"/>
    <lineage>
        <taxon>Eukaryota</taxon>
        <taxon>Fungi</taxon>
        <taxon>Dikarya</taxon>
        <taxon>Ascomycota</taxon>
        <taxon>Pezizomycotina</taxon>
        <taxon>Leotiomycetes</taxon>
        <taxon>Helotiales</taxon>
        <taxon>Drepanopezizaceae</taxon>
        <taxon>Diplocarpon</taxon>
    </lineage>
</organism>
<name>A0A218Z363_9HELO</name>
<dbReference type="PIRSF" id="PIRSF000193">
    <property type="entry name" value="Pyrrol-5-carb_rd"/>
    <property type="match status" value="1"/>
</dbReference>
<evidence type="ECO:0000259" key="3">
    <source>
        <dbReference type="Pfam" id="PF03807"/>
    </source>
</evidence>
<proteinExistence type="inferred from homology"/>
<feature type="domain" description="Pyrroline-5-carboxylate reductase dimerisation" evidence="4">
    <location>
        <begin position="214"/>
        <end position="314"/>
    </location>
</feature>
<evidence type="ECO:0000313" key="6">
    <source>
        <dbReference type="Proteomes" id="UP000242519"/>
    </source>
</evidence>
<dbReference type="InterPro" id="IPR000304">
    <property type="entry name" value="Pyrroline-COOH_reductase"/>
</dbReference>
<evidence type="ECO:0000256" key="2">
    <source>
        <dbReference type="PIRSR" id="PIRSR000193-1"/>
    </source>
</evidence>
<dbReference type="OrthoDB" id="10263291at2759"/>